<dbReference type="EMBL" id="KQ977306">
    <property type="protein sequence ID" value="KYN03644.1"/>
    <property type="molecule type" value="Genomic_DNA"/>
</dbReference>
<dbReference type="AlphaFoldDB" id="A0A195CU34"/>
<reference evidence="1 2" key="1">
    <citation type="submission" date="2016-03" db="EMBL/GenBank/DDBJ databases">
        <title>Cyphomyrmex costatus WGS genome.</title>
        <authorList>
            <person name="Nygaard S."/>
            <person name="Hu H."/>
            <person name="Boomsma J."/>
            <person name="Zhang G."/>
        </authorList>
    </citation>
    <scope>NUCLEOTIDE SEQUENCE [LARGE SCALE GENOMIC DNA]</scope>
    <source>
        <strain evidence="1">MS0001</strain>
        <tissue evidence="1">Whole body</tissue>
    </source>
</reference>
<accession>A0A195CU34</accession>
<dbReference type="Proteomes" id="UP000078542">
    <property type="component" value="Unassembled WGS sequence"/>
</dbReference>
<keyword evidence="2" id="KW-1185">Reference proteome</keyword>
<gene>
    <name evidence="1" type="ORF">ALC62_05515</name>
</gene>
<evidence type="ECO:0000313" key="1">
    <source>
        <dbReference type="EMBL" id="KYN03644.1"/>
    </source>
</evidence>
<sequence>MKVSMMLQDAGDSPEGKLLGTYSYKREHVLKSGPPCVKIMAALHYVTTIRKHLSLKDFSERNVTKVSLSTTTINSTSSRVTRQRIIRNLYFPRDLHFIATKLYHNFILLCVIVRAT</sequence>
<evidence type="ECO:0000313" key="2">
    <source>
        <dbReference type="Proteomes" id="UP000078542"/>
    </source>
</evidence>
<proteinExistence type="predicted"/>
<name>A0A195CU34_9HYME</name>
<protein>
    <submittedName>
        <fullName evidence="1">Uncharacterized protein</fullName>
    </submittedName>
</protein>
<organism evidence="1 2">
    <name type="scientific">Cyphomyrmex costatus</name>
    <dbReference type="NCBI Taxonomy" id="456900"/>
    <lineage>
        <taxon>Eukaryota</taxon>
        <taxon>Metazoa</taxon>
        <taxon>Ecdysozoa</taxon>
        <taxon>Arthropoda</taxon>
        <taxon>Hexapoda</taxon>
        <taxon>Insecta</taxon>
        <taxon>Pterygota</taxon>
        <taxon>Neoptera</taxon>
        <taxon>Endopterygota</taxon>
        <taxon>Hymenoptera</taxon>
        <taxon>Apocrita</taxon>
        <taxon>Aculeata</taxon>
        <taxon>Formicoidea</taxon>
        <taxon>Formicidae</taxon>
        <taxon>Myrmicinae</taxon>
        <taxon>Cyphomyrmex</taxon>
    </lineage>
</organism>